<dbReference type="FunFam" id="3.40.50.1000:FF:000029">
    <property type="entry name" value="3-deoxy-D-manno-octulosonate 8-phosphate phosphatase KdsC"/>
    <property type="match status" value="1"/>
</dbReference>
<evidence type="ECO:0000313" key="11">
    <source>
        <dbReference type="EMBL" id="TWT18881.1"/>
    </source>
</evidence>
<comment type="catalytic activity">
    <reaction evidence="1">
        <text>3-deoxy-alpha-D-manno-2-octulosonate-8-phosphate + H2O = 3-deoxy-alpha-D-manno-oct-2-ulosonate + phosphate</text>
        <dbReference type="Rhea" id="RHEA:11500"/>
        <dbReference type="ChEBI" id="CHEBI:15377"/>
        <dbReference type="ChEBI" id="CHEBI:43474"/>
        <dbReference type="ChEBI" id="CHEBI:85985"/>
        <dbReference type="ChEBI" id="CHEBI:85986"/>
        <dbReference type="EC" id="3.1.3.45"/>
    </reaction>
</comment>
<evidence type="ECO:0000256" key="8">
    <source>
        <dbReference type="ARBA" id="ARBA00022801"/>
    </source>
</evidence>
<comment type="caution">
    <text evidence="11">The sequence shown here is derived from an EMBL/GenBank/DDBJ whole genome shotgun (WGS) entry which is preliminary data.</text>
</comment>
<dbReference type="GO" id="GO:0008781">
    <property type="term" value="F:N-acylneuraminate cytidylyltransferase activity"/>
    <property type="evidence" value="ECO:0007669"/>
    <property type="project" value="TreeGrafter"/>
</dbReference>
<evidence type="ECO:0000256" key="10">
    <source>
        <dbReference type="ARBA" id="ARBA00031051"/>
    </source>
</evidence>
<accession>A0A5C5TXI7</accession>
<dbReference type="NCBIfam" id="TIGR01670">
    <property type="entry name" value="KdsC-phosphatas"/>
    <property type="match status" value="1"/>
</dbReference>
<evidence type="ECO:0000256" key="2">
    <source>
        <dbReference type="ARBA" id="ARBA00001946"/>
    </source>
</evidence>
<evidence type="ECO:0000256" key="1">
    <source>
        <dbReference type="ARBA" id="ARBA00000898"/>
    </source>
</evidence>
<evidence type="ECO:0000313" key="12">
    <source>
        <dbReference type="Proteomes" id="UP000315949"/>
    </source>
</evidence>
<proteinExistence type="inferred from homology"/>
<evidence type="ECO:0000256" key="6">
    <source>
        <dbReference type="ARBA" id="ARBA00020092"/>
    </source>
</evidence>
<keyword evidence="7" id="KW-0479">Metal-binding</keyword>
<dbReference type="InterPro" id="IPR010023">
    <property type="entry name" value="KdsC_fam"/>
</dbReference>
<dbReference type="GO" id="GO:0046872">
    <property type="term" value="F:metal ion binding"/>
    <property type="evidence" value="ECO:0007669"/>
    <property type="project" value="UniProtKB-KW"/>
</dbReference>
<dbReference type="CDD" id="cd01630">
    <property type="entry name" value="HAD_KDO-like"/>
    <property type="match status" value="1"/>
</dbReference>
<dbReference type="EC" id="3.1.3.45" evidence="5"/>
<dbReference type="InterPro" id="IPR050793">
    <property type="entry name" value="CMP-NeuNAc_synthase"/>
</dbReference>
<dbReference type="PANTHER" id="PTHR21485:SF3">
    <property type="entry name" value="N-ACYLNEURAMINATE CYTIDYLYLTRANSFERASE"/>
    <property type="match status" value="1"/>
</dbReference>
<protein>
    <recommendedName>
        <fullName evidence="6">3-deoxy-D-manno-octulosonate 8-phosphate phosphatase KdsC</fullName>
        <ecNumber evidence="5">3.1.3.45</ecNumber>
    </recommendedName>
    <alternativeName>
        <fullName evidence="10">KDO 8-P phosphatase</fullName>
    </alternativeName>
</protein>
<dbReference type="PANTHER" id="PTHR21485">
    <property type="entry name" value="HAD SUPERFAMILY MEMBERS CMAS AND KDSC"/>
    <property type="match status" value="1"/>
</dbReference>
<name>A0A5C5TXI7_9GAMM</name>
<keyword evidence="12" id="KW-1185">Reference proteome</keyword>
<dbReference type="SFLD" id="SFLDG01138">
    <property type="entry name" value="C1.6.2:_Deoxy-d-mannose-octulo"/>
    <property type="match status" value="1"/>
</dbReference>
<dbReference type="InterPro" id="IPR023214">
    <property type="entry name" value="HAD_sf"/>
</dbReference>
<dbReference type="OrthoDB" id="9805604at2"/>
<keyword evidence="8" id="KW-0378">Hydrolase</keyword>
<evidence type="ECO:0000256" key="5">
    <source>
        <dbReference type="ARBA" id="ARBA00013066"/>
    </source>
</evidence>
<evidence type="ECO:0000256" key="9">
    <source>
        <dbReference type="ARBA" id="ARBA00022842"/>
    </source>
</evidence>
<dbReference type="Proteomes" id="UP000315949">
    <property type="component" value="Unassembled WGS sequence"/>
</dbReference>
<keyword evidence="9" id="KW-0460">Magnesium</keyword>
<dbReference type="AlphaFoldDB" id="A0A5C5TXI7"/>
<reference evidence="11 12" key="1">
    <citation type="submission" date="2019-07" db="EMBL/GenBank/DDBJ databases">
        <title>Luteimonas sp. YD-1 nov., isolated from acidic soil.</title>
        <authorList>
            <person name="Zhou J."/>
        </authorList>
    </citation>
    <scope>NUCLEOTIDE SEQUENCE [LARGE SCALE GENOMIC DNA]</scope>
    <source>
        <strain evidence="11 12">YD-1</strain>
    </source>
</reference>
<sequence>MTRSAWSVRSTCTTCSGHAWSDPWLPGGPARRLEDVSLPHFRPEYPAGLVARAAKVRLACFDVDGTLTDGRLWFDDAGRESKAFHVLDGQGLVQLRKAGITVAFVTARDSLVAAARARELGAEPHVNVKDKVACVERIRQRLGLEREQVAFMGDDLPDLGVLRIAGLAVAPASVHHWIRDAVHWVTPSRGGEGAVRELCDLVLHAQGRVDALLEAGAR</sequence>
<comment type="subunit">
    <text evidence="4">Homotetramer.</text>
</comment>
<dbReference type="GO" id="GO:0019143">
    <property type="term" value="F:3-deoxy-manno-octulosonate-8-phosphatase activity"/>
    <property type="evidence" value="ECO:0007669"/>
    <property type="project" value="UniProtKB-EC"/>
</dbReference>
<comment type="cofactor">
    <cofactor evidence="2">
        <name>Mg(2+)</name>
        <dbReference type="ChEBI" id="CHEBI:18420"/>
    </cofactor>
</comment>
<comment type="similarity">
    <text evidence="3">Belongs to the KdsC family.</text>
</comment>
<organism evidence="11 12">
    <name type="scientific">Luteimonas wenzhouensis</name>
    <dbReference type="NCBI Taxonomy" id="2599615"/>
    <lineage>
        <taxon>Bacteria</taxon>
        <taxon>Pseudomonadati</taxon>
        <taxon>Pseudomonadota</taxon>
        <taxon>Gammaproteobacteria</taxon>
        <taxon>Lysobacterales</taxon>
        <taxon>Lysobacteraceae</taxon>
        <taxon>Luteimonas</taxon>
    </lineage>
</organism>
<gene>
    <name evidence="11" type="ORF">FQY79_09620</name>
</gene>
<evidence type="ECO:0000256" key="3">
    <source>
        <dbReference type="ARBA" id="ARBA00005893"/>
    </source>
</evidence>
<evidence type="ECO:0000256" key="7">
    <source>
        <dbReference type="ARBA" id="ARBA00022723"/>
    </source>
</evidence>
<dbReference type="Pfam" id="PF00702">
    <property type="entry name" value="Hydrolase"/>
    <property type="match status" value="1"/>
</dbReference>
<dbReference type="InterPro" id="IPR036412">
    <property type="entry name" value="HAD-like_sf"/>
</dbReference>
<dbReference type="SUPFAM" id="SSF56784">
    <property type="entry name" value="HAD-like"/>
    <property type="match status" value="1"/>
</dbReference>
<evidence type="ECO:0000256" key="4">
    <source>
        <dbReference type="ARBA" id="ARBA00011881"/>
    </source>
</evidence>
<dbReference type="SFLD" id="SFLDG01136">
    <property type="entry name" value="C1.6:_Phosphoserine_Phosphatas"/>
    <property type="match status" value="1"/>
</dbReference>
<dbReference type="EMBL" id="VOHE01000004">
    <property type="protein sequence ID" value="TWT18881.1"/>
    <property type="molecule type" value="Genomic_DNA"/>
</dbReference>
<dbReference type="Gene3D" id="3.40.50.1000">
    <property type="entry name" value="HAD superfamily/HAD-like"/>
    <property type="match status" value="1"/>
</dbReference>
<dbReference type="SFLD" id="SFLDS00003">
    <property type="entry name" value="Haloacid_Dehalogenase"/>
    <property type="match status" value="1"/>
</dbReference>